<keyword evidence="2" id="KW-0229">DNA integration</keyword>
<dbReference type="InterPro" id="IPR013762">
    <property type="entry name" value="Integrase-like_cat_sf"/>
</dbReference>
<evidence type="ECO:0000313" key="8">
    <source>
        <dbReference type="EMBL" id="NML47873.1"/>
    </source>
</evidence>
<dbReference type="Proteomes" id="UP000541185">
    <property type="component" value="Unassembled WGS sequence"/>
</dbReference>
<evidence type="ECO:0000256" key="5">
    <source>
        <dbReference type="PROSITE-ProRule" id="PRU01248"/>
    </source>
</evidence>
<dbReference type="AlphaFoldDB" id="A0A848HH72"/>
<keyword evidence="4" id="KW-0233">DNA recombination</keyword>
<dbReference type="GO" id="GO:0007059">
    <property type="term" value="P:chromosome segregation"/>
    <property type="evidence" value="ECO:0007669"/>
    <property type="project" value="UniProtKB-KW"/>
</dbReference>
<name>A0A848HH72_9BURK</name>
<gene>
    <name evidence="8" type="ORF">HHL11_29255</name>
</gene>
<dbReference type="EMBL" id="JABBFX010000003">
    <property type="protein sequence ID" value="NML47873.1"/>
    <property type="molecule type" value="Genomic_DNA"/>
</dbReference>
<dbReference type="Gene3D" id="1.10.150.130">
    <property type="match status" value="1"/>
</dbReference>
<reference evidence="8 9" key="1">
    <citation type="submission" date="2020-04" db="EMBL/GenBank/DDBJ databases">
        <title>Ramlibacter sp. G-1-2-2 isolated from soil.</title>
        <authorList>
            <person name="Dahal R.H."/>
        </authorList>
    </citation>
    <scope>NUCLEOTIDE SEQUENCE [LARGE SCALE GENOMIC DNA]</scope>
    <source>
        <strain evidence="8 9">G-1-2-2</strain>
    </source>
</reference>
<dbReference type="Gene3D" id="1.10.443.10">
    <property type="entry name" value="Intergrase catalytic core"/>
    <property type="match status" value="1"/>
</dbReference>
<dbReference type="InterPro" id="IPR011010">
    <property type="entry name" value="DNA_brk_join_enz"/>
</dbReference>
<dbReference type="GO" id="GO:0015074">
    <property type="term" value="P:DNA integration"/>
    <property type="evidence" value="ECO:0007669"/>
    <property type="project" value="UniProtKB-KW"/>
</dbReference>
<dbReference type="PROSITE" id="PS51898">
    <property type="entry name" value="TYR_RECOMBINASE"/>
    <property type="match status" value="1"/>
</dbReference>
<accession>A0A848HH72</accession>
<dbReference type="Pfam" id="PF00589">
    <property type="entry name" value="Phage_integrase"/>
    <property type="match status" value="1"/>
</dbReference>
<dbReference type="RefSeq" id="WP_169422130.1">
    <property type="nucleotide sequence ID" value="NZ_JABBFX010000003.1"/>
</dbReference>
<dbReference type="GO" id="GO:0006310">
    <property type="term" value="P:DNA recombination"/>
    <property type="evidence" value="ECO:0007669"/>
    <property type="project" value="UniProtKB-KW"/>
</dbReference>
<feature type="domain" description="Tyr recombinase" evidence="6">
    <location>
        <begin position="139"/>
        <end position="324"/>
    </location>
</feature>
<evidence type="ECO:0000256" key="4">
    <source>
        <dbReference type="ARBA" id="ARBA00023172"/>
    </source>
</evidence>
<sequence>MEQTSYSLLHRAPQAGASSGQGDVPCTIAIDDAIQRYLTFRAMKGGTVQSLCDLRRYLNDFAKWAVLLHVEDLAGLNPDLLKKYQCFLFEYRKRDGQPLATASKLAKLVPLRGWLRWLTTLGVAANLVDAIELPAADQALPRRLLSAAEIEAVMAMPRTDTPLGLRDRAMLELLYATGIRRMEIGQLDINDVDLSRAILCVRNGKGRKDRRIPMGPRAQHWLVTYLEQGRPALSGASSSLALFPGREGPRLNINWLSTVISGYVRRSGVGRAGACHLFRHSMATLMLDGGADIRYIQAMLGHAQLSTTQIYTHVSTARLEQVYLATHPGAKGYGAGGSVEGVRVESREQEDELSVWVA</sequence>
<keyword evidence="9" id="KW-1185">Reference proteome</keyword>
<dbReference type="SUPFAM" id="SSF56349">
    <property type="entry name" value="DNA breaking-rejoining enzymes"/>
    <property type="match status" value="1"/>
</dbReference>
<organism evidence="8 9">
    <name type="scientific">Ramlibacter agri</name>
    <dbReference type="NCBI Taxonomy" id="2728837"/>
    <lineage>
        <taxon>Bacteria</taxon>
        <taxon>Pseudomonadati</taxon>
        <taxon>Pseudomonadota</taxon>
        <taxon>Betaproteobacteria</taxon>
        <taxon>Burkholderiales</taxon>
        <taxon>Comamonadaceae</taxon>
        <taxon>Ramlibacter</taxon>
    </lineage>
</organism>
<proteinExistence type="predicted"/>
<dbReference type="InterPro" id="IPR002104">
    <property type="entry name" value="Integrase_catalytic"/>
</dbReference>
<evidence type="ECO:0000256" key="3">
    <source>
        <dbReference type="ARBA" id="ARBA00023125"/>
    </source>
</evidence>
<dbReference type="InterPro" id="IPR044068">
    <property type="entry name" value="CB"/>
</dbReference>
<dbReference type="PANTHER" id="PTHR30349">
    <property type="entry name" value="PHAGE INTEGRASE-RELATED"/>
    <property type="match status" value="1"/>
</dbReference>
<evidence type="ECO:0000259" key="7">
    <source>
        <dbReference type="PROSITE" id="PS51900"/>
    </source>
</evidence>
<evidence type="ECO:0000259" key="6">
    <source>
        <dbReference type="PROSITE" id="PS51898"/>
    </source>
</evidence>
<feature type="domain" description="Core-binding (CB)" evidence="7">
    <location>
        <begin position="28"/>
        <end position="119"/>
    </location>
</feature>
<protein>
    <submittedName>
        <fullName evidence="8">Tyrosine-type recombinase/integrase</fullName>
    </submittedName>
</protein>
<dbReference type="GO" id="GO:0003677">
    <property type="term" value="F:DNA binding"/>
    <property type="evidence" value="ECO:0007669"/>
    <property type="project" value="UniProtKB-UniRule"/>
</dbReference>
<dbReference type="CDD" id="cd00798">
    <property type="entry name" value="INT_XerDC_C"/>
    <property type="match status" value="1"/>
</dbReference>
<evidence type="ECO:0000313" key="9">
    <source>
        <dbReference type="Proteomes" id="UP000541185"/>
    </source>
</evidence>
<dbReference type="PANTHER" id="PTHR30349:SF81">
    <property type="entry name" value="TYROSINE RECOMBINASE XERC"/>
    <property type="match status" value="1"/>
</dbReference>
<evidence type="ECO:0000256" key="2">
    <source>
        <dbReference type="ARBA" id="ARBA00022908"/>
    </source>
</evidence>
<dbReference type="InterPro" id="IPR050090">
    <property type="entry name" value="Tyrosine_recombinase_XerCD"/>
</dbReference>
<keyword evidence="3 5" id="KW-0238">DNA-binding</keyword>
<evidence type="ECO:0000256" key="1">
    <source>
        <dbReference type="ARBA" id="ARBA00022829"/>
    </source>
</evidence>
<keyword evidence="1" id="KW-0159">Chromosome partition</keyword>
<comment type="caution">
    <text evidence="8">The sequence shown here is derived from an EMBL/GenBank/DDBJ whole genome shotgun (WGS) entry which is preliminary data.</text>
</comment>
<dbReference type="InterPro" id="IPR010998">
    <property type="entry name" value="Integrase_recombinase_N"/>
</dbReference>
<dbReference type="PROSITE" id="PS51900">
    <property type="entry name" value="CB"/>
    <property type="match status" value="1"/>
</dbReference>